<dbReference type="InterPro" id="IPR005813">
    <property type="entry name" value="Ribosomal_bL20"/>
</dbReference>
<name>A0A8S3ZAD4_9EUPU</name>
<gene>
    <name evidence="6" type="ORF">CUNI_LOCUS12092</name>
</gene>
<dbReference type="Pfam" id="PF00453">
    <property type="entry name" value="Ribosomal_L20"/>
    <property type="match status" value="1"/>
</dbReference>
<dbReference type="GO" id="GO:1990904">
    <property type="term" value="C:ribonucleoprotein complex"/>
    <property type="evidence" value="ECO:0007669"/>
    <property type="project" value="UniProtKB-KW"/>
</dbReference>
<comment type="caution">
    <text evidence="6">The sequence shown here is derived from an EMBL/GenBank/DDBJ whole genome shotgun (WGS) entry which is preliminary data.</text>
</comment>
<evidence type="ECO:0000256" key="5">
    <source>
        <dbReference type="ARBA" id="ARBA00076245"/>
    </source>
</evidence>
<proteinExistence type="inferred from homology"/>
<sequence>MVFLTWRLLLRKKVMVANPEKAWKKELQKRLAWHLRGRVRNCYKLTRNAVNHSLKNSTTCRSLRRNSINKIFSYRIAAGCAPHGVQYSSFMKSLYESDILLNKKMLAQLSTYEPRTFQSLCELVKTKHTESVQKGLASALGSTPSGVITRDMIKKVKLS</sequence>
<evidence type="ECO:0000256" key="2">
    <source>
        <dbReference type="ARBA" id="ARBA00022980"/>
    </source>
</evidence>
<dbReference type="PRINTS" id="PR00062">
    <property type="entry name" value="RIBOSOMALL20"/>
</dbReference>
<dbReference type="EMBL" id="CAJHNH020002380">
    <property type="protein sequence ID" value="CAG5126534.1"/>
    <property type="molecule type" value="Genomic_DNA"/>
</dbReference>
<dbReference type="GO" id="GO:0005840">
    <property type="term" value="C:ribosome"/>
    <property type="evidence" value="ECO:0007669"/>
    <property type="project" value="UniProtKB-KW"/>
</dbReference>
<protein>
    <recommendedName>
        <fullName evidence="4">Large ribosomal subunit protein bL20m</fullName>
    </recommendedName>
    <alternativeName>
        <fullName evidence="5">39S ribosomal protein L20, mitochondrial</fullName>
    </alternativeName>
</protein>
<reference evidence="6" key="1">
    <citation type="submission" date="2021-04" db="EMBL/GenBank/DDBJ databases">
        <authorList>
            <consortium name="Molecular Ecology Group"/>
        </authorList>
    </citation>
    <scope>NUCLEOTIDE SEQUENCE</scope>
</reference>
<keyword evidence="2" id="KW-0689">Ribosomal protein</keyword>
<evidence type="ECO:0000256" key="3">
    <source>
        <dbReference type="ARBA" id="ARBA00023274"/>
    </source>
</evidence>
<keyword evidence="3" id="KW-0687">Ribonucleoprotein</keyword>
<dbReference type="Proteomes" id="UP000678393">
    <property type="component" value="Unassembled WGS sequence"/>
</dbReference>
<dbReference type="GO" id="GO:0003735">
    <property type="term" value="F:structural constituent of ribosome"/>
    <property type="evidence" value="ECO:0007669"/>
    <property type="project" value="InterPro"/>
</dbReference>
<dbReference type="GO" id="GO:0019843">
    <property type="term" value="F:rRNA binding"/>
    <property type="evidence" value="ECO:0007669"/>
    <property type="project" value="InterPro"/>
</dbReference>
<comment type="similarity">
    <text evidence="1">Belongs to the bacterial ribosomal protein bL20 family.</text>
</comment>
<evidence type="ECO:0000313" key="6">
    <source>
        <dbReference type="EMBL" id="CAG5126534.1"/>
    </source>
</evidence>
<dbReference type="GO" id="GO:0006412">
    <property type="term" value="P:translation"/>
    <property type="evidence" value="ECO:0007669"/>
    <property type="project" value="InterPro"/>
</dbReference>
<evidence type="ECO:0000256" key="4">
    <source>
        <dbReference type="ARBA" id="ARBA00072767"/>
    </source>
</evidence>
<accession>A0A8S3ZAD4</accession>
<dbReference type="OrthoDB" id="10251781at2759"/>
<evidence type="ECO:0000256" key="1">
    <source>
        <dbReference type="ARBA" id="ARBA00007698"/>
    </source>
</evidence>
<dbReference type="PANTHER" id="PTHR10986">
    <property type="entry name" value="39S RIBOSOMAL PROTEIN L20"/>
    <property type="match status" value="1"/>
</dbReference>
<dbReference type="SUPFAM" id="SSF74731">
    <property type="entry name" value="Ribosomal protein L20"/>
    <property type="match status" value="1"/>
</dbReference>
<keyword evidence="7" id="KW-1185">Reference proteome</keyword>
<organism evidence="6 7">
    <name type="scientific">Candidula unifasciata</name>
    <dbReference type="NCBI Taxonomy" id="100452"/>
    <lineage>
        <taxon>Eukaryota</taxon>
        <taxon>Metazoa</taxon>
        <taxon>Spiralia</taxon>
        <taxon>Lophotrochozoa</taxon>
        <taxon>Mollusca</taxon>
        <taxon>Gastropoda</taxon>
        <taxon>Heterobranchia</taxon>
        <taxon>Euthyneura</taxon>
        <taxon>Panpulmonata</taxon>
        <taxon>Eupulmonata</taxon>
        <taxon>Stylommatophora</taxon>
        <taxon>Helicina</taxon>
        <taxon>Helicoidea</taxon>
        <taxon>Geomitridae</taxon>
        <taxon>Candidula</taxon>
    </lineage>
</organism>
<dbReference type="AlphaFoldDB" id="A0A8S3ZAD4"/>
<dbReference type="Gene3D" id="1.10.1900.20">
    <property type="entry name" value="Ribosomal protein L20"/>
    <property type="match status" value="1"/>
</dbReference>
<evidence type="ECO:0000313" key="7">
    <source>
        <dbReference type="Proteomes" id="UP000678393"/>
    </source>
</evidence>
<dbReference type="InterPro" id="IPR035566">
    <property type="entry name" value="Ribosomal_protein_bL20_C"/>
</dbReference>
<dbReference type="FunFam" id="1.10.1900.20:FF:000001">
    <property type="entry name" value="50S ribosomal protein L20"/>
    <property type="match status" value="1"/>
</dbReference>